<keyword evidence="2" id="KW-0812">Transmembrane</keyword>
<dbReference type="EMBL" id="JANQBD010000006">
    <property type="protein sequence ID" value="MCR8631457.1"/>
    <property type="molecule type" value="Genomic_DNA"/>
</dbReference>
<feature type="transmembrane region" description="Helical" evidence="2">
    <location>
        <begin position="6"/>
        <end position="24"/>
    </location>
</feature>
<keyword evidence="4" id="KW-1185">Reference proteome</keyword>
<organism evidence="3 4">
    <name type="scientific">Paenibacillus radicis</name>
    <name type="common">ex Xue et al. 2023</name>
    <dbReference type="NCBI Taxonomy" id="2972489"/>
    <lineage>
        <taxon>Bacteria</taxon>
        <taxon>Bacillati</taxon>
        <taxon>Bacillota</taxon>
        <taxon>Bacilli</taxon>
        <taxon>Bacillales</taxon>
        <taxon>Paenibacillaceae</taxon>
        <taxon>Paenibacillus</taxon>
    </lineage>
</organism>
<protein>
    <submittedName>
        <fullName evidence="3">Uncharacterized protein</fullName>
    </submittedName>
</protein>
<evidence type="ECO:0000256" key="1">
    <source>
        <dbReference type="SAM" id="MobiDB-lite"/>
    </source>
</evidence>
<evidence type="ECO:0000313" key="4">
    <source>
        <dbReference type="Proteomes" id="UP001300012"/>
    </source>
</evidence>
<name>A0ABT1YE41_9BACL</name>
<evidence type="ECO:0000256" key="2">
    <source>
        <dbReference type="SAM" id="Phobius"/>
    </source>
</evidence>
<feature type="region of interest" description="Disordered" evidence="1">
    <location>
        <begin position="49"/>
        <end position="105"/>
    </location>
</feature>
<feature type="compositionally biased region" description="Low complexity" evidence="1">
    <location>
        <begin position="71"/>
        <end position="85"/>
    </location>
</feature>
<sequence length="139" mass="14694">MRNNFYIKLLLIVLGMGFCIFFGVDLATRGVERIQGPIVKAAPESGGVRLWPQAEKPQDSKAGGVTVGPNGSKAAGTAGTTQAAEGKGKKEPKEETEPKAEINETSGIARLGNKVGELLQIIAYHGIRLVVSLFEMVTG</sequence>
<gene>
    <name evidence="3" type="ORF">NV381_09600</name>
</gene>
<feature type="compositionally biased region" description="Basic and acidic residues" evidence="1">
    <location>
        <begin position="86"/>
        <end position="102"/>
    </location>
</feature>
<accession>A0ABT1YE41</accession>
<evidence type="ECO:0000313" key="3">
    <source>
        <dbReference type="EMBL" id="MCR8631457.1"/>
    </source>
</evidence>
<dbReference type="Proteomes" id="UP001300012">
    <property type="component" value="Unassembled WGS sequence"/>
</dbReference>
<dbReference type="RefSeq" id="WP_258213060.1">
    <property type="nucleotide sequence ID" value="NZ_JANQBD010000006.1"/>
</dbReference>
<comment type="caution">
    <text evidence="3">The sequence shown here is derived from an EMBL/GenBank/DDBJ whole genome shotgun (WGS) entry which is preliminary data.</text>
</comment>
<keyword evidence="2" id="KW-0472">Membrane</keyword>
<keyword evidence="2" id="KW-1133">Transmembrane helix</keyword>
<proteinExistence type="predicted"/>
<reference evidence="3 4" key="1">
    <citation type="submission" date="2022-08" db="EMBL/GenBank/DDBJ databases">
        <title>Paenibacillus endoradicis sp. nov., Paenibacillus radicibacter sp. nov and Paenibacillus pararadicis sp. nov., three cold-adapted plant growth-promoting bacteria isolated from root of Larix gmelinii in Great Khingan.</title>
        <authorList>
            <person name="Xue H."/>
        </authorList>
    </citation>
    <scope>NUCLEOTIDE SEQUENCE [LARGE SCALE GENOMIC DNA]</scope>
    <source>
        <strain evidence="3 4">N5-1-1-5</strain>
    </source>
</reference>